<evidence type="ECO:0000313" key="2">
    <source>
        <dbReference type="EMBL" id="MCZ8517657.1"/>
    </source>
</evidence>
<keyword evidence="3" id="KW-1185">Reference proteome</keyword>
<gene>
    <name evidence="2" type="ORF">O9H85_36125</name>
</gene>
<organism evidence="2 3">
    <name type="scientific">Paenibacillus gyeongsangnamensis</name>
    <dbReference type="NCBI Taxonomy" id="3388067"/>
    <lineage>
        <taxon>Bacteria</taxon>
        <taxon>Bacillati</taxon>
        <taxon>Bacillota</taxon>
        <taxon>Bacilli</taxon>
        <taxon>Bacillales</taxon>
        <taxon>Paenibacillaceae</taxon>
        <taxon>Paenibacillus</taxon>
    </lineage>
</organism>
<protein>
    <recommendedName>
        <fullName evidence="4">LemA family protein</fullName>
    </recommendedName>
</protein>
<feature type="transmembrane region" description="Helical" evidence="1">
    <location>
        <begin position="6"/>
        <end position="28"/>
    </location>
</feature>
<comment type="caution">
    <text evidence="2">The sequence shown here is derived from an EMBL/GenBank/DDBJ whole genome shotgun (WGS) entry which is preliminary data.</text>
</comment>
<keyword evidence="1" id="KW-0812">Transmembrane</keyword>
<name>A0ABT4QLH4_9BACL</name>
<keyword evidence="1" id="KW-0472">Membrane</keyword>
<sequence length="205" mass="24750">MDWIKNYILPFAPFITPVVGMIAIYFTFVQYRFQRRLNFIERQLDNLYAPLLACIAYIDAHRHLREDVFKKENEILSQNEIEYVPKLERTDYINRSIAYDNNLFIEKVLPKYKKMLDLFSEQNSCVLPETMQYFENLYRFVEIWERSIADVVHGEVIERINYSEANLHPFYEHVKKTVDDLRHELYVNKSAIFKYNKKMTPRGGR</sequence>
<evidence type="ECO:0008006" key="4">
    <source>
        <dbReference type="Google" id="ProtNLM"/>
    </source>
</evidence>
<dbReference type="Proteomes" id="UP001527882">
    <property type="component" value="Unassembled WGS sequence"/>
</dbReference>
<evidence type="ECO:0000313" key="3">
    <source>
        <dbReference type="Proteomes" id="UP001527882"/>
    </source>
</evidence>
<proteinExistence type="predicted"/>
<reference evidence="2 3" key="1">
    <citation type="submission" date="2022-12" db="EMBL/GenBank/DDBJ databases">
        <title>Draft genome sequence of Paenibacillus sp. dW9.</title>
        <authorList>
            <person name="Choi E.-W."/>
            <person name="Kim D.-U."/>
        </authorList>
    </citation>
    <scope>NUCLEOTIDE SEQUENCE [LARGE SCALE GENOMIC DNA]</scope>
    <source>
        <strain evidence="3">dW9</strain>
    </source>
</reference>
<evidence type="ECO:0000256" key="1">
    <source>
        <dbReference type="SAM" id="Phobius"/>
    </source>
</evidence>
<keyword evidence="1" id="KW-1133">Transmembrane helix</keyword>
<dbReference type="EMBL" id="JAQAGZ010000046">
    <property type="protein sequence ID" value="MCZ8517657.1"/>
    <property type="molecule type" value="Genomic_DNA"/>
</dbReference>
<dbReference type="RefSeq" id="WP_269886185.1">
    <property type="nucleotide sequence ID" value="NZ_JAQAGZ010000046.1"/>
</dbReference>
<accession>A0ABT4QLH4</accession>